<gene>
    <name evidence="1" type="ORF">C5Y98_18875</name>
</gene>
<dbReference type="NCBIfam" id="TIGR04137">
    <property type="entry name" value="Chlam_Ver_rRNA"/>
    <property type="match status" value="1"/>
</dbReference>
<dbReference type="RefSeq" id="WP_105356454.1">
    <property type="nucleotide sequence ID" value="NZ_PUIB01000019.1"/>
</dbReference>
<evidence type="ECO:0000313" key="1">
    <source>
        <dbReference type="EMBL" id="PQO31490.1"/>
    </source>
</evidence>
<dbReference type="OrthoDB" id="291303at2"/>
<dbReference type="Proteomes" id="UP000239388">
    <property type="component" value="Unassembled WGS sequence"/>
</dbReference>
<accession>A0A2S8FHC0</accession>
<organism evidence="1 2">
    <name type="scientific">Blastopirellula marina</name>
    <dbReference type="NCBI Taxonomy" id="124"/>
    <lineage>
        <taxon>Bacteria</taxon>
        <taxon>Pseudomonadati</taxon>
        <taxon>Planctomycetota</taxon>
        <taxon>Planctomycetia</taxon>
        <taxon>Pirellulales</taxon>
        <taxon>Pirellulaceae</taxon>
        <taxon>Blastopirellula</taxon>
    </lineage>
</organism>
<comment type="caution">
    <text evidence="1">The sequence shown here is derived from an EMBL/GenBank/DDBJ whole genome shotgun (WGS) entry which is preliminary data.</text>
</comment>
<sequence>MTIDKSLKVKRGGISTRSVLKRSERIAQMKAKGAFDDENTSPIGLPKTKVVKISMKKKKKVKEEDGKK</sequence>
<dbReference type="AlphaFoldDB" id="A0A2S8FHC0"/>
<reference evidence="1 2" key="1">
    <citation type="submission" date="2018-02" db="EMBL/GenBank/DDBJ databases">
        <title>Comparative genomes isolates from brazilian mangrove.</title>
        <authorList>
            <person name="Araujo J.E."/>
            <person name="Taketani R.G."/>
            <person name="Silva M.C.P."/>
            <person name="Loureco M.V."/>
            <person name="Andreote F.D."/>
        </authorList>
    </citation>
    <scope>NUCLEOTIDE SEQUENCE [LARGE SCALE GENOMIC DNA]</scope>
    <source>
        <strain evidence="1 2">NAP PRIS-MGV</strain>
    </source>
</reference>
<dbReference type="EMBL" id="PUIB01000019">
    <property type="protein sequence ID" value="PQO31490.1"/>
    <property type="molecule type" value="Genomic_DNA"/>
</dbReference>
<dbReference type="InterPro" id="IPR026405">
    <property type="entry name" value="Chlam/Ver/Plancto_rRNA"/>
</dbReference>
<protein>
    <submittedName>
        <fullName evidence="1">Small basic protein</fullName>
    </submittedName>
</protein>
<evidence type="ECO:0000313" key="2">
    <source>
        <dbReference type="Proteomes" id="UP000239388"/>
    </source>
</evidence>
<name>A0A2S8FHC0_9BACT</name>
<proteinExistence type="predicted"/>